<evidence type="ECO:0000313" key="3">
    <source>
        <dbReference type="Proteomes" id="UP000515679"/>
    </source>
</evidence>
<evidence type="ECO:0000259" key="1">
    <source>
        <dbReference type="Pfam" id="PF13276"/>
    </source>
</evidence>
<dbReference type="InterPro" id="IPR025948">
    <property type="entry name" value="HTH-like_dom"/>
</dbReference>
<dbReference type="EMBL" id="CP041969">
    <property type="protein sequence ID" value="QMV44810.1"/>
    <property type="molecule type" value="Genomic_DNA"/>
</dbReference>
<keyword evidence="3" id="KW-1185">Reference proteome</keyword>
<gene>
    <name evidence="2" type="ORF">FPL14_00340</name>
</gene>
<evidence type="ECO:0000313" key="2">
    <source>
        <dbReference type="EMBL" id="QMV44810.1"/>
    </source>
</evidence>
<feature type="domain" description="HTH-like" evidence="1">
    <location>
        <begin position="1"/>
        <end position="30"/>
    </location>
</feature>
<reference evidence="2 3" key="1">
    <citation type="submission" date="2019-07" db="EMBL/GenBank/DDBJ databases">
        <authorList>
            <person name="Kim J.K."/>
            <person name="Cheong H.-M."/>
            <person name="Choi Y."/>
            <person name="Hwang K.J."/>
            <person name="Lee S."/>
            <person name="Choi C."/>
        </authorList>
    </citation>
    <scope>NUCLEOTIDE SEQUENCE [LARGE SCALE GENOMIC DNA]</scope>
    <source>
        <strain evidence="2 3">KS 22</strain>
    </source>
</reference>
<accession>A0A7G5C6H6</accession>
<dbReference type="KEGG" id="cchl:FPL14_00340"/>
<dbReference type="Proteomes" id="UP000515679">
    <property type="component" value="Chromosome"/>
</dbReference>
<name>A0A7G5C6H6_9BACL</name>
<proteinExistence type="predicted"/>
<dbReference type="Pfam" id="PF13276">
    <property type="entry name" value="HTH_21"/>
    <property type="match status" value="1"/>
</dbReference>
<sequence>MKAILRKEGMVVSRRRIGRLMKNNGLVSVYTVAPVAQYKPNVSTFNDSFLRQRCRQLSNAHR</sequence>
<organism evidence="2 3">
    <name type="scientific">Cohnella cholangitidis</name>
    <dbReference type="NCBI Taxonomy" id="2598458"/>
    <lineage>
        <taxon>Bacteria</taxon>
        <taxon>Bacillati</taxon>
        <taxon>Bacillota</taxon>
        <taxon>Bacilli</taxon>
        <taxon>Bacillales</taxon>
        <taxon>Paenibacillaceae</taxon>
        <taxon>Cohnella</taxon>
    </lineage>
</organism>
<protein>
    <submittedName>
        <fullName evidence="2">Transposase</fullName>
    </submittedName>
</protein>
<dbReference type="AlphaFoldDB" id="A0A7G5C6H6"/>